<keyword evidence="3" id="KW-0479">Metal-binding</keyword>
<evidence type="ECO:0000256" key="1">
    <source>
        <dbReference type="ARBA" id="ARBA00022448"/>
    </source>
</evidence>
<proteinExistence type="predicted"/>
<dbReference type="Gene3D" id="1.10.490.10">
    <property type="entry name" value="Globins"/>
    <property type="match status" value="1"/>
</dbReference>
<keyword evidence="4" id="KW-0408">Iron</keyword>
<evidence type="ECO:0000313" key="6">
    <source>
        <dbReference type="EMBL" id="MCJ2179933.1"/>
    </source>
</evidence>
<evidence type="ECO:0000256" key="4">
    <source>
        <dbReference type="ARBA" id="ARBA00023004"/>
    </source>
</evidence>
<protein>
    <submittedName>
        <fullName evidence="6">Group II truncated hemoglobin</fullName>
    </submittedName>
</protein>
<evidence type="ECO:0000313" key="7">
    <source>
        <dbReference type="Proteomes" id="UP001162880"/>
    </source>
</evidence>
<reference evidence="6" key="1">
    <citation type="submission" date="2022-03" db="EMBL/GenBank/DDBJ databases">
        <title>Identification of a novel bacterium isolated from mangrove sediments.</title>
        <authorList>
            <person name="Pan X."/>
        </authorList>
    </citation>
    <scope>NUCLEOTIDE SEQUENCE</scope>
    <source>
        <strain evidence="6">B2580</strain>
    </source>
</reference>
<dbReference type="SUPFAM" id="SSF46458">
    <property type="entry name" value="Globin-like"/>
    <property type="match status" value="1"/>
</dbReference>
<dbReference type="EMBL" id="JALHLE010000024">
    <property type="protein sequence ID" value="MCJ2179933.1"/>
    <property type="molecule type" value="Genomic_DNA"/>
</dbReference>
<evidence type="ECO:0000256" key="2">
    <source>
        <dbReference type="ARBA" id="ARBA00022617"/>
    </source>
</evidence>
<organism evidence="6 7">
    <name type="scientific">Novosphingobium album</name>
    <name type="common">ex Hu et al. 2023</name>
    <dbReference type="NCBI Taxonomy" id="2930093"/>
    <lineage>
        <taxon>Bacteria</taxon>
        <taxon>Pseudomonadati</taxon>
        <taxon>Pseudomonadota</taxon>
        <taxon>Alphaproteobacteria</taxon>
        <taxon>Sphingomonadales</taxon>
        <taxon>Sphingomonadaceae</taxon>
        <taxon>Novosphingobium</taxon>
    </lineage>
</organism>
<evidence type="ECO:0000256" key="3">
    <source>
        <dbReference type="ARBA" id="ARBA00022723"/>
    </source>
</evidence>
<dbReference type="InterPro" id="IPR009050">
    <property type="entry name" value="Globin-like_sf"/>
</dbReference>
<dbReference type="RefSeq" id="WP_243995156.1">
    <property type="nucleotide sequence ID" value="NZ_JALHLE010000024.1"/>
</dbReference>
<keyword evidence="1" id="KW-0813">Transport</keyword>
<sequence>MTVEAEAPAPTQTETARPEPNPNAPFFRLGGAPVFEAICNRFYDLMEQEPAYAELRAMHAPDLAPMRESLPKFLAGWAGGPRDWFDANPGRCMMSIHKPFTMTSDTAGQWAEAMQRAIADVAPEPADMAKAMGEVLGDLARGMGR</sequence>
<feature type="region of interest" description="Disordered" evidence="5">
    <location>
        <begin position="1"/>
        <end position="25"/>
    </location>
</feature>
<dbReference type="CDD" id="cd14773">
    <property type="entry name" value="TrHb2_PhHbO-like_O"/>
    <property type="match status" value="1"/>
</dbReference>
<gene>
    <name evidence="6" type="ORF">MTR64_15285</name>
</gene>
<dbReference type="InterPro" id="IPR012292">
    <property type="entry name" value="Globin/Proto"/>
</dbReference>
<dbReference type="InterPro" id="IPR001486">
    <property type="entry name" value="Hemoglobin_trunc"/>
</dbReference>
<dbReference type="Proteomes" id="UP001162880">
    <property type="component" value="Unassembled WGS sequence"/>
</dbReference>
<name>A0ABT0B4I2_9SPHN</name>
<keyword evidence="2" id="KW-0349">Heme</keyword>
<feature type="compositionally biased region" description="Low complexity" evidence="5">
    <location>
        <begin position="1"/>
        <end position="15"/>
    </location>
</feature>
<accession>A0ABT0B4I2</accession>
<dbReference type="Pfam" id="PF01152">
    <property type="entry name" value="Bac_globin"/>
    <property type="match status" value="1"/>
</dbReference>
<comment type="caution">
    <text evidence="6">The sequence shown here is derived from an EMBL/GenBank/DDBJ whole genome shotgun (WGS) entry which is preliminary data.</text>
</comment>
<evidence type="ECO:0000256" key="5">
    <source>
        <dbReference type="SAM" id="MobiDB-lite"/>
    </source>
</evidence>
<keyword evidence="7" id="KW-1185">Reference proteome</keyword>